<dbReference type="SUPFAM" id="SSF55874">
    <property type="entry name" value="ATPase domain of HSP90 chaperone/DNA topoisomerase II/histidine kinase"/>
    <property type="match status" value="1"/>
</dbReference>
<name>A0A9D5UJS9_9CELL</name>
<feature type="transmembrane region" description="Helical" evidence="4">
    <location>
        <begin position="49"/>
        <end position="73"/>
    </location>
</feature>
<protein>
    <submittedName>
        <fullName evidence="6">Histidine kinase</fullName>
    </submittedName>
</protein>
<evidence type="ECO:0000313" key="7">
    <source>
        <dbReference type="Proteomes" id="UP000822993"/>
    </source>
</evidence>
<keyword evidence="2 6" id="KW-0418">Kinase</keyword>
<gene>
    <name evidence="6" type="ORF">H9623_18050</name>
</gene>
<feature type="transmembrane region" description="Helical" evidence="4">
    <location>
        <begin position="156"/>
        <end position="181"/>
    </location>
</feature>
<comment type="caution">
    <text evidence="6">The sequence shown here is derived from an EMBL/GenBank/DDBJ whole genome shotgun (WGS) entry which is preliminary data.</text>
</comment>
<evidence type="ECO:0000256" key="2">
    <source>
        <dbReference type="ARBA" id="ARBA00022777"/>
    </source>
</evidence>
<dbReference type="GO" id="GO:0016020">
    <property type="term" value="C:membrane"/>
    <property type="evidence" value="ECO:0007669"/>
    <property type="project" value="InterPro"/>
</dbReference>
<accession>A0A9D5UJS9</accession>
<sequence>MDHPRSRPLDPRDRRLARARLLVLVWLATTLWTSLLMPGIGLTRETRPVWVVLGAVGILAFSVTTAGAVRSAVTPWLGERARRRWLAASAVTTVASLGLVAPVAAGVWDTWAWIGATVVGVSPLLVRARTAVVVGLGCTAVSAATAWVTGGAVWPAVVVTGLIGASVAAVNWSPVWLWSLLVDAGAAREARAQLAASEERLRFARDVHDLLGHDLTVIALKAELVARLEPGDPQVRTEAEQIRQIASSALGEVREAVHGYRSIDLVAQLDAVRTVLGSADVRCTVDGDLTLVPPGAATTLVPVLREAATNVLRHSEATWCRVEVGVGDGTVTLAVRNDGVRGVPVDPFSSGLAGVADRLAEAGGALSVDRDGDEFVLRARVPGLPAPSTTGGPP</sequence>
<dbReference type="InterPro" id="IPR036890">
    <property type="entry name" value="HATPase_C_sf"/>
</dbReference>
<dbReference type="Gene3D" id="3.30.565.10">
    <property type="entry name" value="Histidine kinase-like ATPase, C-terminal domain"/>
    <property type="match status" value="1"/>
</dbReference>
<feature type="domain" description="Signal transduction histidine kinase subgroup 3 dimerisation and phosphoacceptor" evidence="5">
    <location>
        <begin position="199"/>
        <end position="263"/>
    </location>
</feature>
<keyword evidence="3" id="KW-0902">Two-component regulatory system</keyword>
<organism evidence="6 7">
    <name type="scientific">Oerskovia douganii</name>
    <dbReference type="NCBI Taxonomy" id="2762210"/>
    <lineage>
        <taxon>Bacteria</taxon>
        <taxon>Bacillati</taxon>
        <taxon>Actinomycetota</taxon>
        <taxon>Actinomycetes</taxon>
        <taxon>Micrococcales</taxon>
        <taxon>Cellulomonadaceae</taxon>
        <taxon>Oerskovia</taxon>
    </lineage>
</organism>
<keyword evidence="7" id="KW-1185">Reference proteome</keyword>
<evidence type="ECO:0000256" key="3">
    <source>
        <dbReference type="ARBA" id="ARBA00023012"/>
    </source>
</evidence>
<dbReference type="EMBL" id="JACSPN010000036">
    <property type="protein sequence ID" value="MBE7702197.1"/>
    <property type="molecule type" value="Genomic_DNA"/>
</dbReference>
<dbReference type="PANTHER" id="PTHR24421:SF63">
    <property type="entry name" value="SENSOR HISTIDINE KINASE DESK"/>
    <property type="match status" value="1"/>
</dbReference>
<keyword evidence="4" id="KW-0812">Transmembrane</keyword>
<dbReference type="PANTHER" id="PTHR24421">
    <property type="entry name" value="NITRATE/NITRITE SENSOR PROTEIN NARX-RELATED"/>
    <property type="match status" value="1"/>
</dbReference>
<dbReference type="Proteomes" id="UP000822993">
    <property type="component" value="Unassembled WGS sequence"/>
</dbReference>
<feature type="transmembrane region" description="Helical" evidence="4">
    <location>
        <begin position="110"/>
        <end position="126"/>
    </location>
</feature>
<dbReference type="Pfam" id="PF07730">
    <property type="entry name" value="HisKA_3"/>
    <property type="match status" value="1"/>
</dbReference>
<keyword evidence="4" id="KW-1133">Transmembrane helix</keyword>
<feature type="transmembrane region" description="Helical" evidence="4">
    <location>
        <begin position="85"/>
        <end position="104"/>
    </location>
</feature>
<evidence type="ECO:0000313" key="6">
    <source>
        <dbReference type="EMBL" id="MBE7702197.1"/>
    </source>
</evidence>
<feature type="transmembrane region" description="Helical" evidence="4">
    <location>
        <begin position="21"/>
        <end position="43"/>
    </location>
</feature>
<dbReference type="InterPro" id="IPR050482">
    <property type="entry name" value="Sensor_HK_TwoCompSys"/>
</dbReference>
<dbReference type="InterPro" id="IPR011712">
    <property type="entry name" value="Sig_transdc_His_kin_sub3_dim/P"/>
</dbReference>
<dbReference type="CDD" id="cd16917">
    <property type="entry name" value="HATPase_UhpB-NarQ-NarX-like"/>
    <property type="match status" value="1"/>
</dbReference>
<reference evidence="6 7" key="1">
    <citation type="submission" date="2020-08" db="EMBL/GenBank/DDBJ databases">
        <title>A Genomic Blueprint of the Chicken Gut Microbiome.</title>
        <authorList>
            <person name="Gilroy R."/>
            <person name="Ravi A."/>
            <person name="Getino M."/>
            <person name="Pursley I."/>
            <person name="Horton D.L."/>
            <person name="Alikhan N.-F."/>
            <person name="Baker D."/>
            <person name="Gharbi K."/>
            <person name="Hall N."/>
            <person name="Watson M."/>
            <person name="Adriaenssens E.M."/>
            <person name="Foster-Nyarko E."/>
            <person name="Jarju S."/>
            <person name="Secka A."/>
            <person name="Antonio M."/>
            <person name="Oren A."/>
            <person name="Chaudhuri R."/>
            <person name="La Ragione R.M."/>
            <person name="Hildebrand F."/>
            <person name="Pallen M.J."/>
        </authorList>
    </citation>
    <scope>NUCLEOTIDE SEQUENCE [LARGE SCALE GENOMIC DNA]</scope>
    <source>
        <strain evidence="6 7">Sa1BUA8</strain>
    </source>
</reference>
<proteinExistence type="predicted"/>
<feature type="transmembrane region" description="Helical" evidence="4">
    <location>
        <begin position="131"/>
        <end position="150"/>
    </location>
</feature>
<dbReference type="GO" id="GO:0046983">
    <property type="term" value="F:protein dimerization activity"/>
    <property type="evidence" value="ECO:0007669"/>
    <property type="project" value="InterPro"/>
</dbReference>
<dbReference type="GO" id="GO:0000155">
    <property type="term" value="F:phosphorelay sensor kinase activity"/>
    <property type="evidence" value="ECO:0007669"/>
    <property type="project" value="InterPro"/>
</dbReference>
<dbReference type="RefSeq" id="WP_193721398.1">
    <property type="nucleotide sequence ID" value="NZ_JACSPN010000036.1"/>
</dbReference>
<keyword evidence="1" id="KW-0808">Transferase</keyword>
<dbReference type="AlphaFoldDB" id="A0A9D5UJS9"/>
<evidence type="ECO:0000256" key="1">
    <source>
        <dbReference type="ARBA" id="ARBA00022679"/>
    </source>
</evidence>
<evidence type="ECO:0000259" key="5">
    <source>
        <dbReference type="Pfam" id="PF07730"/>
    </source>
</evidence>
<evidence type="ECO:0000256" key="4">
    <source>
        <dbReference type="SAM" id="Phobius"/>
    </source>
</evidence>
<keyword evidence="4" id="KW-0472">Membrane</keyword>
<dbReference type="Gene3D" id="1.20.5.1930">
    <property type="match status" value="1"/>
</dbReference>